<proteinExistence type="predicted"/>
<name>A0A7G2C7H0_9TRYP</name>
<organism evidence="2 3">
    <name type="scientific">Angomonas deanei</name>
    <dbReference type="NCBI Taxonomy" id="59799"/>
    <lineage>
        <taxon>Eukaryota</taxon>
        <taxon>Discoba</taxon>
        <taxon>Euglenozoa</taxon>
        <taxon>Kinetoplastea</taxon>
        <taxon>Metakinetoplastina</taxon>
        <taxon>Trypanosomatida</taxon>
        <taxon>Trypanosomatidae</taxon>
        <taxon>Strigomonadinae</taxon>
        <taxon>Angomonas</taxon>
    </lineage>
</organism>
<gene>
    <name evidence="2" type="ORF">ADEAN_000249700</name>
</gene>
<evidence type="ECO:0000313" key="2">
    <source>
        <dbReference type="EMBL" id="CAD2215044.1"/>
    </source>
</evidence>
<reference evidence="2 3" key="1">
    <citation type="submission" date="2020-08" db="EMBL/GenBank/DDBJ databases">
        <authorList>
            <person name="Newling K."/>
            <person name="Davey J."/>
            <person name="Forrester S."/>
        </authorList>
    </citation>
    <scope>NUCLEOTIDE SEQUENCE [LARGE SCALE GENOMIC DNA]</scope>
    <source>
        <strain evidence="3">Crithidia deanei Carvalho (ATCC PRA-265)</strain>
    </source>
</reference>
<dbReference type="VEuPathDB" id="TriTrypDB:ADEAN_000249700"/>
<evidence type="ECO:0000313" key="3">
    <source>
        <dbReference type="Proteomes" id="UP000515908"/>
    </source>
</evidence>
<dbReference type="AlphaFoldDB" id="A0A7G2C7H0"/>
<protein>
    <submittedName>
        <fullName evidence="2">Uncharacterized protein</fullName>
    </submittedName>
</protein>
<keyword evidence="3" id="KW-1185">Reference proteome</keyword>
<evidence type="ECO:0000256" key="1">
    <source>
        <dbReference type="SAM" id="MobiDB-lite"/>
    </source>
</evidence>
<accession>A0A7G2C7H0</accession>
<sequence>METSVDGSWVPCTKVIPLIKSLLYVFNNMVVALQGKTADHYHHNVVTHVVVVDVVTILETPFSLVLQKEDFSAYKKPLQHTPTQYDTEHANLFAAANDPDNRPNYYYWPMEELDDAIKDHTKDAKGEGPLLNHTSKSVSIVEDRYLASCASWGVFVDESGDTFTPNLTHFLEERRQVAFQDTPSTPKVHATPPPRRPTEEPFATPRRSGSRAASTNTNAHHDEESAYLGRLTEMFNFRTPTSTPVGSARAALLNSSARKKMRSLRESSQCRSQQAHSSQILSQALLLTKLSQTPFTVMHQSTLLAHYTHRLLPSWTTVEAHTTARAIRC</sequence>
<feature type="region of interest" description="Disordered" evidence="1">
    <location>
        <begin position="178"/>
        <end position="221"/>
    </location>
</feature>
<dbReference type="EMBL" id="LR877148">
    <property type="protein sequence ID" value="CAD2215044.1"/>
    <property type="molecule type" value="Genomic_DNA"/>
</dbReference>
<dbReference type="Proteomes" id="UP000515908">
    <property type="component" value="Chromosome 04"/>
</dbReference>